<comment type="caution">
    <text evidence="3">The sequence shown here is derived from an EMBL/GenBank/DDBJ whole genome shotgun (WGS) entry which is preliminary data.</text>
</comment>
<protein>
    <submittedName>
        <fullName evidence="3">Uncharacterized protein</fullName>
    </submittedName>
</protein>
<evidence type="ECO:0000256" key="1">
    <source>
        <dbReference type="SAM" id="MobiDB-lite"/>
    </source>
</evidence>
<dbReference type="InterPro" id="IPR023214">
    <property type="entry name" value="HAD_sf"/>
</dbReference>
<keyword evidence="2" id="KW-0472">Membrane</keyword>
<feature type="region of interest" description="Disordered" evidence="1">
    <location>
        <begin position="1"/>
        <end position="20"/>
    </location>
</feature>
<feature type="transmembrane region" description="Helical" evidence="2">
    <location>
        <begin position="35"/>
        <end position="63"/>
    </location>
</feature>
<organism evidence="3 4">
    <name type="scientific">Penstemon davidsonii</name>
    <dbReference type="NCBI Taxonomy" id="160366"/>
    <lineage>
        <taxon>Eukaryota</taxon>
        <taxon>Viridiplantae</taxon>
        <taxon>Streptophyta</taxon>
        <taxon>Embryophyta</taxon>
        <taxon>Tracheophyta</taxon>
        <taxon>Spermatophyta</taxon>
        <taxon>Magnoliopsida</taxon>
        <taxon>eudicotyledons</taxon>
        <taxon>Gunneridae</taxon>
        <taxon>Pentapetalae</taxon>
        <taxon>asterids</taxon>
        <taxon>lamiids</taxon>
        <taxon>Lamiales</taxon>
        <taxon>Plantaginaceae</taxon>
        <taxon>Cheloneae</taxon>
        <taxon>Penstemon</taxon>
    </lineage>
</organism>
<dbReference type="EMBL" id="JAYDYQ010002533">
    <property type="protein sequence ID" value="KAK4485294.1"/>
    <property type="molecule type" value="Genomic_DNA"/>
</dbReference>
<feature type="non-terminal residue" evidence="3">
    <location>
        <position position="243"/>
    </location>
</feature>
<keyword evidence="2" id="KW-1133">Transmembrane helix</keyword>
<evidence type="ECO:0000313" key="3">
    <source>
        <dbReference type="EMBL" id="KAK4485294.1"/>
    </source>
</evidence>
<dbReference type="Gene3D" id="3.40.50.1000">
    <property type="entry name" value="HAD superfamily/HAD-like"/>
    <property type="match status" value="1"/>
</dbReference>
<name>A0ABR0D8F7_9LAMI</name>
<gene>
    <name evidence="3" type="ORF">RD792_007928</name>
</gene>
<dbReference type="PANTHER" id="PTHR31284:SF22">
    <property type="entry name" value="ACID PHOSPHATASE"/>
    <property type="match status" value="1"/>
</dbReference>
<dbReference type="Pfam" id="PF03767">
    <property type="entry name" value="Acid_phosphat_B"/>
    <property type="match status" value="1"/>
</dbReference>
<sequence>MSTYGHDMEREYSTQSLPSRRASEMGSHYSTDAGIYMSSFAATVFLSGLVIVGVSLLSLLVALTVMLRTCQSGSSGGPEMFMSTNNYYDYEYYCRNFALHAELNSLGADSFPAICKDFITLYVKEGHYRRDLNITVGIVVDFFSSLKPQNDGRDVVLMDADDLLVSEILSTNHLIHRVDEDALHDSGKDEEYLKHIFVMKLYLNLQSGHWPLILVSRKPEKLRNATINYLTSMGCHGWSSLIM</sequence>
<evidence type="ECO:0000313" key="4">
    <source>
        <dbReference type="Proteomes" id="UP001291926"/>
    </source>
</evidence>
<dbReference type="PANTHER" id="PTHR31284">
    <property type="entry name" value="ACID PHOSPHATASE-LIKE PROTEIN"/>
    <property type="match status" value="1"/>
</dbReference>
<evidence type="ECO:0000256" key="2">
    <source>
        <dbReference type="SAM" id="Phobius"/>
    </source>
</evidence>
<dbReference type="InterPro" id="IPR005519">
    <property type="entry name" value="Acid_phosphat_B-like"/>
</dbReference>
<keyword evidence="2" id="KW-0812">Transmembrane</keyword>
<proteinExistence type="predicted"/>
<accession>A0ABR0D8F7</accession>
<keyword evidence="4" id="KW-1185">Reference proteome</keyword>
<feature type="compositionally biased region" description="Basic and acidic residues" evidence="1">
    <location>
        <begin position="1"/>
        <end position="12"/>
    </location>
</feature>
<dbReference type="Proteomes" id="UP001291926">
    <property type="component" value="Unassembled WGS sequence"/>
</dbReference>
<reference evidence="3 4" key="1">
    <citation type="journal article" date="2023" name="bioRxiv">
        <title>Genome report: Whole genome sequence and annotation of Penstemon davidsonii.</title>
        <authorList>
            <person name="Ostevik K.L."/>
            <person name="Alabady M."/>
            <person name="Zhang M."/>
            <person name="Rausher M.D."/>
        </authorList>
    </citation>
    <scope>NUCLEOTIDE SEQUENCE [LARGE SCALE GENOMIC DNA]</scope>
    <source>
        <strain evidence="3">DNT005</strain>
        <tissue evidence="3">Whole leaf</tissue>
    </source>
</reference>